<accession>A0A0U9HNJ2</accession>
<feature type="region of interest" description="Disordered" evidence="5">
    <location>
        <begin position="1"/>
        <end position="30"/>
    </location>
</feature>
<name>A0A0U9HNJ2_KLENI</name>
<dbReference type="PANTHER" id="PTHR11062">
    <property type="entry name" value="EXOSTOSIN HEPARAN SULFATE GLYCOSYLTRANSFERASE -RELATED"/>
    <property type="match status" value="1"/>
</dbReference>
<keyword evidence="6" id="KW-1133">Transmembrane helix</keyword>
<dbReference type="PANTHER" id="PTHR11062:SF229">
    <property type="entry name" value="GLUCURONOXYLAN GLUCURONOSYLTRANSFERASE IRX7-RELATED"/>
    <property type="match status" value="1"/>
</dbReference>
<comment type="similarity">
    <text evidence="2">Belongs to the glycosyltransferase 47 family.</text>
</comment>
<evidence type="ECO:0000256" key="4">
    <source>
        <dbReference type="ARBA" id="ARBA00023034"/>
    </source>
</evidence>
<organism evidence="8 9">
    <name type="scientific">Klebsormidium nitens</name>
    <name type="common">Green alga</name>
    <name type="synonym">Ulothrix nitens</name>
    <dbReference type="NCBI Taxonomy" id="105231"/>
    <lineage>
        <taxon>Eukaryota</taxon>
        <taxon>Viridiplantae</taxon>
        <taxon>Streptophyta</taxon>
        <taxon>Klebsormidiophyceae</taxon>
        <taxon>Klebsormidiales</taxon>
        <taxon>Klebsormidiaceae</taxon>
        <taxon>Klebsormidium</taxon>
    </lineage>
</organism>
<feature type="compositionally biased region" description="Basic residues" evidence="5">
    <location>
        <begin position="19"/>
        <end position="30"/>
    </location>
</feature>
<dbReference type="AlphaFoldDB" id="A0A0U9HNJ2"/>
<keyword evidence="4" id="KW-0333">Golgi apparatus</keyword>
<keyword evidence="6" id="KW-0472">Membrane</keyword>
<dbReference type="GO" id="GO:0016757">
    <property type="term" value="F:glycosyltransferase activity"/>
    <property type="evidence" value="ECO:0007669"/>
    <property type="project" value="InterPro"/>
</dbReference>
<evidence type="ECO:0000256" key="2">
    <source>
        <dbReference type="ARBA" id="ARBA00010271"/>
    </source>
</evidence>
<evidence type="ECO:0000313" key="9">
    <source>
        <dbReference type="Proteomes" id="UP000054558"/>
    </source>
</evidence>
<dbReference type="OrthoDB" id="1924787at2759"/>
<evidence type="ECO:0000256" key="5">
    <source>
        <dbReference type="SAM" id="MobiDB-lite"/>
    </source>
</evidence>
<feature type="transmembrane region" description="Helical" evidence="6">
    <location>
        <begin position="42"/>
        <end position="66"/>
    </location>
</feature>
<keyword evidence="3" id="KW-0735">Signal-anchor</keyword>
<evidence type="ECO:0000256" key="1">
    <source>
        <dbReference type="ARBA" id="ARBA00004323"/>
    </source>
</evidence>
<dbReference type="Pfam" id="PF03016">
    <property type="entry name" value="Exostosin_GT47"/>
    <property type="match status" value="1"/>
</dbReference>
<proteinExistence type="inferred from homology"/>
<dbReference type="InterPro" id="IPR004263">
    <property type="entry name" value="Exostosin"/>
</dbReference>
<evidence type="ECO:0000256" key="3">
    <source>
        <dbReference type="ARBA" id="ARBA00022968"/>
    </source>
</evidence>
<comment type="subcellular location">
    <subcellularLocation>
        <location evidence="1">Golgi apparatus membrane</location>
        <topology evidence="1">Single-pass type II membrane protein</topology>
    </subcellularLocation>
</comment>
<dbReference type="GO" id="GO:0000139">
    <property type="term" value="C:Golgi membrane"/>
    <property type="evidence" value="ECO:0007669"/>
    <property type="project" value="UniProtKB-SubCell"/>
</dbReference>
<gene>
    <name evidence="8" type="ORF">KFL_001130290</name>
</gene>
<reference evidence="8 9" key="1">
    <citation type="journal article" date="2014" name="Nat. Commun.">
        <title>Klebsormidium flaccidum genome reveals primary factors for plant terrestrial adaptation.</title>
        <authorList>
            <person name="Hori K."/>
            <person name="Maruyama F."/>
            <person name="Fujisawa T."/>
            <person name="Togashi T."/>
            <person name="Yamamoto N."/>
            <person name="Seo M."/>
            <person name="Sato S."/>
            <person name="Yamada T."/>
            <person name="Mori H."/>
            <person name="Tajima N."/>
            <person name="Moriyama T."/>
            <person name="Ikeuchi M."/>
            <person name="Watanabe M."/>
            <person name="Wada H."/>
            <person name="Kobayashi K."/>
            <person name="Saito M."/>
            <person name="Masuda T."/>
            <person name="Sasaki-Sekimoto Y."/>
            <person name="Mashiguchi K."/>
            <person name="Awai K."/>
            <person name="Shimojima M."/>
            <person name="Masuda S."/>
            <person name="Iwai M."/>
            <person name="Nobusawa T."/>
            <person name="Narise T."/>
            <person name="Kondo S."/>
            <person name="Saito H."/>
            <person name="Sato R."/>
            <person name="Murakawa M."/>
            <person name="Ihara Y."/>
            <person name="Oshima-Yamada Y."/>
            <person name="Ohtaka K."/>
            <person name="Satoh M."/>
            <person name="Sonobe K."/>
            <person name="Ishii M."/>
            <person name="Ohtani R."/>
            <person name="Kanamori-Sato M."/>
            <person name="Honoki R."/>
            <person name="Miyazaki D."/>
            <person name="Mochizuki H."/>
            <person name="Umetsu J."/>
            <person name="Higashi K."/>
            <person name="Shibata D."/>
            <person name="Kamiya Y."/>
            <person name="Sato N."/>
            <person name="Nakamura Y."/>
            <person name="Tabata S."/>
            <person name="Ida S."/>
            <person name="Kurokawa K."/>
            <person name="Ohta H."/>
        </authorList>
    </citation>
    <scope>NUCLEOTIDE SEQUENCE [LARGE SCALE GENOMIC DNA]</scope>
    <source>
        <strain evidence="8 9">NIES-2285</strain>
    </source>
</reference>
<keyword evidence="9" id="KW-1185">Reference proteome</keyword>
<keyword evidence="6" id="KW-0812">Transmembrane</keyword>
<feature type="compositionally biased region" description="Polar residues" evidence="5">
    <location>
        <begin position="9"/>
        <end position="18"/>
    </location>
</feature>
<evidence type="ECO:0000256" key="6">
    <source>
        <dbReference type="SAM" id="Phobius"/>
    </source>
</evidence>
<sequence length="375" mass="40878">MHGVKLPRLTTTSSGNHSKQPHRRGPSYSKRRAPLRRWIRRLGGCTVCCASVILFLLMSAVVFLAVKSWPGAAVSSAFDLGTDESPANVWRRGGERGGEHDAEEWGGGEIAKGLDLGAYTAMVGGDVAPPTSIADLGLPVPLRIYVYELPPSFNVDFLRNPRCASHLFAAEVAIHRALLQSPVRTLQPAEADFFFVPVYTACNFNTENGFPNLSGAPEQLRTAVELLAAEYQYWNRTNGRDHVFVATHDFGACFHAMEKAAVQAGVPQFLRNSIILQTFGQTNNHPCQDVDHIQIPPYVPSPLVLANWQPPESQNRTIFAYMSGKIEVHPKESVSGSGRRRITRRCCTRASAYAPGGGPLGAPGSWRASSSDASR</sequence>
<feature type="region of interest" description="Disordered" evidence="5">
    <location>
        <begin position="353"/>
        <end position="375"/>
    </location>
</feature>
<dbReference type="InterPro" id="IPR040911">
    <property type="entry name" value="Exostosin_GT47"/>
</dbReference>
<feature type="domain" description="Exostosin GT47" evidence="7">
    <location>
        <begin position="141"/>
        <end position="346"/>
    </location>
</feature>
<dbReference type="Proteomes" id="UP000054558">
    <property type="component" value="Unassembled WGS sequence"/>
</dbReference>
<evidence type="ECO:0000259" key="7">
    <source>
        <dbReference type="Pfam" id="PF03016"/>
    </source>
</evidence>
<dbReference type="STRING" id="105231.A0A0U9HNJ2"/>
<evidence type="ECO:0000313" key="8">
    <source>
        <dbReference type="EMBL" id="GAQ82511.1"/>
    </source>
</evidence>
<protein>
    <submittedName>
        <fullName evidence="8">Exostosin family protein</fullName>
    </submittedName>
</protein>
<dbReference type="EMBL" id="DF237062">
    <property type="protein sequence ID" value="GAQ82511.1"/>
    <property type="molecule type" value="Genomic_DNA"/>
</dbReference>